<dbReference type="RefSeq" id="XP_002773662.1">
    <property type="nucleotide sequence ID" value="XM_002773616.1"/>
</dbReference>
<dbReference type="OrthoDB" id="6625098at2759"/>
<gene>
    <name evidence="1" type="ORF">Pmar_PMAR011501</name>
</gene>
<proteinExistence type="predicted"/>
<evidence type="ECO:0000313" key="1">
    <source>
        <dbReference type="EMBL" id="EER05478.1"/>
    </source>
</evidence>
<name>C5LBZ5_PERM5</name>
<reference evidence="1 2" key="1">
    <citation type="submission" date="2008-07" db="EMBL/GenBank/DDBJ databases">
        <authorList>
            <person name="El-Sayed N."/>
            <person name="Caler E."/>
            <person name="Inman J."/>
            <person name="Amedeo P."/>
            <person name="Hass B."/>
            <person name="Wortman J."/>
        </authorList>
    </citation>
    <scope>NUCLEOTIDE SEQUENCE [LARGE SCALE GENOMIC DNA]</scope>
    <source>
        <strain evidence="2">ATCC 50983 / TXsc</strain>
    </source>
</reference>
<protein>
    <submittedName>
        <fullName evidence="1">Uncharacterized protein</fullName>
    </submittedName>
</protein>
<feature type="non-terminal residue" evidence="1">
    <location>
        <position position="1"/>
    </location>
</feature>
<sequence length="152" mass="16648">AVPTRHEAVETHCRCNQMAERGKTDMNKTIRMNVARAAYVTIVENDSYSRFERTLAMMGLAGAAIGDLNHSRKFLPSFAIAMREELIARLAYIFTSPQACFGNRPSPFGAATDKVTVSCRTLQPASIYTLVRGRIQHYLIGAPPATIKTGAG</sequence>
<dbReference type="Proteomes" id="UP000007800">
    <property type="component" value="Unassembled WGS sequence"/>
</dbReference>
<dbReference type="GeneID" id="9042002"/>
<dbReference type="InParanoid" id="C5LBZ5"/>
<accession>C5LBZ5</accession>
<feature type="non-terminal residue" evidence="1">
    <location>
        <position position="152"/>
    </location>
</feature>
<dbReference type="AlphaFoldDB" id="C5LBZ5"/>
<dbReference type="EMBL" id="GG680918">
    <property type="protein sequence ID" value="EER05478.1"/>
    <property type="molecule type" value="Genomic_DNA"/>
</dbReference>
<organism evidence="2">
    <name type="scientific">Perkinsus marinus (strain ATCC 50983 / TXsc)</name>
    <dbReference type="NCBI Taxonomy" id="423536"/>
    <lineage>
        <taxon>Eukaryota</taxon>
        <taxon>Sar</taxon>
        <taxon>Alveolata</taxon>
        <taxon>Perkinsozoa</taxon>
        <taxon>Perkinsea</taxon>
        <taxon>Perkinsida</taxon>
        <taxon>Perkinsidae</taxon>
        <taxon>Perkinsus</taxon>
    </lineage>
</organism>
<keyword evidence="2" id="KW-1185">Reference proteome</keyword>
<evidence type="ECO:0000313" key="2">
    <source>
        <dbReference type="Proteomes" id="UP000007800"/>
    </source>
</evidence>